<keyword evidence="4" id="KW-1185">Reference proteome</keyword>
<dbReference type="RefSeq" id="WP_014807643.1">
    <property type="nucleotide sequence ID" value="NZ_DAONBL010000006.1"/>
</dbReference>
<evidence type="ECO:0000313" key="3">
    <source>
        <dbReference type="EMBL" id="SIN70696.1"/>
    </source>
</evidence>
<protein>
    <submittedName>
        <fullName evidence="3">Copper chaperone</fullName>
    </submittedName>
</protein>
<accession>A0ABY1JDZ2</accession>
<dbReference type="CDD" id="cd00371">
    <property type="entry name" value="HMA"/>
    <property type="match status" value="1"/>
</dbReference>
<evidence type="ECO:0000259" key="2">
    <source>
        <dbReference type="PROSITE" id="PS50846"/>
    </source>
</evidence>
<dbReference type="EMBL" id="FSQZ01000001">
    <property type="protein sequence ID" value="SIN70696.1"/>
    <property type="molecule type" value="Genomic_DNA"/>
</dbReference>
<dbReference type="InterPro" id="IPR036163">
    <property type="entry name" value="HMA_dom_sf"/>
</dbReference>
<proteinExistence type="predicted"/>
<feature type="domain" description="HMA" evidence="2">
    <location>
        <begin position="2"/>
        <end position="63"/>
    </location>
</feature>
<name>A0ABY1JDZ2_9BACT</name>
<reference evidence="3 4" key="1">
    <citation type="submission" date="2016-11" db="EMBL/GenBank/DDBJ databases">
        <authorList>
            <person name="Varghese N."/>
            <person name="Submissions S."/>
        </authorList>
    </citation>
    <scope>NUCLEOTIDE SEQUENCE [LARGE SCALE GENOMIC DNA]</scope>
    <source>
        <strain evidence="3 4">DSM 20664</strain>
    </source>
</reference>
<dbReference type="Pfam" id="PF00403">
    <property type="entry name" value="HMA"/>
    <property type="match status" value="1"/>
</dbReference>
<dbReference type="SUPFAM" id="SSF55008">
    <property type="entry name" value="HMA, heavy metal-associated domain"/>
    <property type="match status" value="1"/>
</dbReference>
<dbReference type="PROSITE" id="PS01047">
    <property type="entry name" value="HMA_1"/>
    <property type="match status" value="1"/>
</dbReference>
<dbReference type="InterPro" id="IPR017969">
    <property type="entry name" value="Heavy-metal-associated_CS"/>
</dbReference>
<gene>
    <name evidence="3" type="ORF">SAMN05444368_1357</name>
</gene>
<comment type="caution">
    <text evidence="3">The sequence shown here is derived from an EMBL/GenBank/DDBJ whole genome shotgun (WGS) entry which is preliminary data.</text>
</comment>
<dbReference type="PROSITE" id="PS50846">
    <property type="entry name" value="HMA_2"/>
    <property type="match status" value="1"/>
</dbReference>
<sequence>MAQFALNVPDMSCQHCVKRISGALEELGISKFRVDLDNKEVLVETDDIESVIRALDEVGYKATLKR</sequence>
<dbReference type="Gene3D" id="3.30.70.100">
    <property type="match status" value="1"/>
</dbReference>
<keyword evidence="1" id="KW-0479">Metal-binding</keyword>
<evidence type="ECO:0000313" key="4">
    <source>
        <dbReference type="Proteomes" id="UP000185093"/>
    </source>
</evidence>
<organism evidence="3 4">
    <name type="scientific">Acetomicrobium flavidum</name>
    <dbReference type="NCBI Taxonomy" id="49896"/>
    <lineage>
        <taxon>Bacteria</taxon>
        <taxon>Thermotogati</taxon>
        <taxon>Synergistota</taxon>
        <taxon>Synergistia</taxon>
        <taxon>Synergistales</taxon>
        <taxon>Acetomicrobiaceae</taxon>
        <taxon>Acetomicrobium</taxon>
    </lineage>
</organism>
<dbReference type="Proteomes" id="UP000185093">
    <property type="component" value="Unassembled WGS sequence"/>
</dbReference>
<evidence type="ECO:0000256" key="1">
    <source>
        <dbReference type="ARBA" id="ARBA00022723"/>
    </source>
</evidence>
<dbReference type="InterPro" id="IPR006121">
    <property type="entry name" value="HMA_dom"/>
</dbReference>